<proteinExistence type="inferred from homology"/>
<dbReference type="RefSeq" id="WP_153548412.1">
    <property type="nucleotide sequence ID" value="NZ_WIXK01000006.1"/>
</dbReference>
<gene>
    <name evidence="7" type="ORF">GG681_12770</name>
</gene>
<dbReference type="SUPFAM" id="SSF103025">
    <property type="entry name" value="Folate-binding domain"/>
    <property type="match status" value="1"/>
</dbReference>
<evidence type="ECO:0000259" key="4">
    <source>
        <dbReference type="Pfam" id="PF07992"/>
    </source>
</evidence>
<keyword evidence="8" id="KW-1185">Reference proteome</keyword>
<name>A0A844AYV6_9RHOB</name>
<dbReference type="SUPFAM" id="SSF101790">
    <property type="entry name" value="Aminomethyltransferase beta-barrel domain"/>
    <property type="match status" value="1"/>
</dbReference>
<dbReference type="PANTHER" id="PTHR43757:SF2">
    <property type="entry name" value="AMINOMETHYLTRANSFERASE, MITOCHONDRIAL"/>
    <property type="match status" value="1"/>
</dbReference>
<dbReference type="Gene3D" id="3.10.20.440">
    <property type="entry name" value="2Fe-2S iron-sulphur cluster binding domain, sarcosine oxidase, alpha subunit, N-terminal domain"/>
    <property type="match status" value="1"/>
</dbReference>
<reference evidence="7 8" key="1">
    <citation type="submission" date="2019-10" db="EMBL/GenBank/DDBJ databases">
        <title>Epibacterium sp. nov., isolated from seawater.</title>
        <authorList>
            <person name="Zhang X."/>
            <person name="Li N."/>
        </authorList>
    </citation>
    <scope>NUCLEOTIDE SEQUENCE [LARGE SCALE GENOMIC DNA]</scope>
    <source>
        <strain evidence="7 8">SM1969</strain>
    </source>
</reference>
<dbReference type="InterPro" id="IPR006277">
    <property type="entry name" value="Sarcosine_oxidase_asu"/>
</dbReference>
<accession>A0A844AYV6</accession>
<evidence type="ECO:0000259" key="6">
    <source>
        <dbReference type="Pfam" id="PF17806"/>
    </source>
</evidence>
<dbReference type="Proteomes" id="UP000436694">
    <property type="component" value="Unassembled WGS sequence"/>
</dbReference>
<evidence type="ECO:0000259" key="3">
    <source>
        <dbReference type="Pfam" id="PF01571"/>
    </source>
</evidence>
<dbReference type="InterPro" id="IPR041854">
    <property type="entry name" value="BFD-like_2Fe2S-bd_dom_sf"/>
</dbReference>
<dbReference type="EMBL" id="WIXK01000006">
    <property type="protein sequence ID" value="MQY43514.1"/>
    <property type="molecule type" value="Genomic_DNA"/>
</dbReference>
<dbReference type="Pfam" id="PF13510">
    <property type="entry name" value="Fer2_4"/>
    <property type="match status" value="1"/>
</dbReference>
<dbReference type="PANTHER" id="PTHR43757">
    <property type="entry name" value="AMINOMETHYLTRANSFERASE"/>
    <property type="match status" value="1"/>
</dbReference>
<feature type="domain" description="Aminomethyltransferase C-terminal" evidence="5">
    <location>
        <begin position="897"/>
        <end position="982"/>
    </location>
</feature>
<dbReference type="Pfam" id="PF07992">
    <property type="entry name" value="Pyr_redox_2"/>
    <property type="match status" value="1"/>
</dbReference>
<dbReference type="InterPro" id="IPR006222">
    <property type="entry name" value="GCVT_N"/>
</dbReference>
<evidence type="ECO:0000313" key="8">
    <source>
        <dbReference type="Proteomes" id="UP000436694"/>
    </source>
</evidence>
<organism evidence="7 8">
    <name type="scientific">Tritonibacter aquimaris</name>
    <dbReference type="NCBI Taxonomy" id="2663379"/>
    <lineage>
        <taxon>Bacteria</taxon>
        <taxon>Pseudomonadati</taxon>
        <taxon>Pseudomonadota</taxon>
        <taxon>Alphaproteobacteria</taxon>
        <taxon>Rhodobacterales</taxon>
        <taxon>Paracoccaceae</taxon>
        <taxon>Tritonibacter</taxon>
    </lineage>
</organism>
<dbReference type="Pfam" id="PF08669">
    <property type="entry name" value="GCV_T_C"/>
    <property type="match status" value="1"/>
</dbReference>
<dbReference type="SUPFAM" id="SSF51905">
    <property type="entry name" value="FAD/NAD(P)-binding domain"/>
    <property type="match status" value="1"/>
</dbReference>
<keyword evidence="2" id="KW-0560">Oxidoreductase</keyword>
<comment type="caution">
    <text evidence="7">The sequence shown here is derived from an EMBL/GenBank/DDBJ whole genome shotgun (WGS) entry which is preliminary data.</text>
</comment>
<evidence type="ECO:0000313" key="7">
    <source>
        <dbReference type="EMBL" id="MQY43514.1"/>
    </source>
</evidence>
<feature type="domain" description="FAD/NAD(P)-binding" evidence="4">
    <location>
        <begin position="177"/>
        <end position="430"/>
    </location>
</feature>
<dbReference type="Gene3D" id="1.10.10.1100">
    <property type="entry name" value="BFD-like [2Fe-2S]-binding domain"/>
    <property type="match status" value="1"/>
</dbReference>
<dbReference type="InterPro" id="IPR027266">
    <property type="entry name" value="TrmE/GcvT-like"/>
</dbReference>
<dbReference type="Gene3D" id="3.50.50.60">
    <property type="entry name" value="FAD/NAD(P)-binding domain"/>
    <property type="match status" value="2"/>
</dbReference>
<evidence type="ECO:0000256" key="1">
    <source>
        <dbReference type="ARBA" id="ARBA00008609"/>
    </source>
</evidence>
<dbReference type="InterPro" id="IPR023753">
    <property type="entry name" value="FAD/NAD-binding_dom"/>
</dbReference>
<dbReference type="InterPro" id="IPR029043">
    <property type="entry name" value="GcvT/YgfZ_C"/>
</dbReference>
<evidence type="ECO:0000259" key="5">
    <source>
        <dbReference type="Pfam" id="PF08669"/>
    </source>
</evidence>
<protein>
    <submittedName>
        <fullName evidence="7">Sarcosine oxidase subunit alpha family protein</fullName>
    </submittedName>
</protein>
<dbReference type="PRINTS" id="PR00368">
    <property type="entry name" value="FADPNR"/>
</dbReference>
<dbReference type="AlphaFoldDB" id="A0A844AYV6"/>
<dbReference type="InterPro" id="IPR036188">
    <property type="entry name" value="FAD/NAD-bd_sf"/>
</dbReference>
<feature type="domain" description="SoxA A3" evidence="6">
    <location>
        <begin position="507"/>
        <end position="591"/>
    </location>
</feature>
<dbReference type="InterPro" id="IPR013977">
    <property type="entry name" value="GcvT_C"/>
</dbReference>
<dbReference type="PRINTS" id="PR00411">
    <property type="entry name" value="PNDRDTASEI"/>
</dbReference>
<dbReference type="InterPro" id="IPR042204">
    <property type="entry name" value="2Fe-2S-bd_N"/>
</dbReference>
<dbReference type="NCBIfam" id="TIGR01372">
    <property type="entry name" value="soxA"/>
    <property type="match status" value="1"/>
</dbReference>
<dbReference type="InterPro" id="IPR028896">
    <property type="entry name" value="GcvT/YgfZ/DmdA"/>
</dbReference>
<comment type="similarity">
    <text evidence="1">Belongs to the GcvT family.</text>
</comment>
<evidence type="ECO:0000256" key="2">
    <source>
        <dbReference type="ARBA" id="ARBA00023002"/>
    </source>
</evidence>
<dbReference type="Pfam" id="PF01571">
    <property type="entry name" value="GCV_T"/>
    <property type="match status" value="1"/>
</dbReference>
<dbReference type="GO" id="GO:0046653">
    <property type="term" value="P:tetrahydrofolate metabolic process"/>
    <property type="evidence" value="ECO:0007669"/>
    <property type="project" value="InterPro"/>
</dbReference>
<feature type="domain" description="GCVT N-terminal" evidence="3">
    <location>
        <begin position="605"/>
        <end position="877"/>
    </location>
</feature>
<dbReference type="GO" id="GO:0008115">
    <property type="term" value="F:sarcosine oxidase activity"/>
    <property type="evidence" value="ECO:0007669"/>
    <property type="project" value="InterPro"/>
</dbReference>
<dbReference type="InterPro" id="IPR041117">
    <property type="entry name" value="SoxA_A3"/>
</dbReference>
<dbReference type="Gene3D" id="3.30.1360.120">
    <property type="entry name" value="Probable tRNA modification gtpase trme, domain 1"/>
    <property type="match status" value="1"/>
</dbReference>
<sequence length="990" mass="106789">MSATRLSKGGRIDRSQPLRFTWDGRSYQGFAGDTLASALMANGERVLGRSFKYHRPRGIMSAGVEESGAIVTLGTGNRAEPNTKATMVELYDGLVASGQNAWPNVRNDIGAALGVFGRFFSAGFYYKTFMGLPPFEWGRGTGLWMQYEKIIRKAAGMGEASREADPDSYDHLHAFCDVLVVGSGIAGLNAALRAAQQGKDVILVEQDYTLGGDLLNQADQAAEDTRSELIAALESADVRIMTRTTAFGLYDYGTAGLLQRVSDHLAVKTEHCPRQRFWTVRAAATILATGALERTVAFENNDRPGVMTVNAARSYLNRFGILPGQNIVLSTNNDSTYEVAAELAGAGARVTLVDLRAAAPAALVDQTRGAGVQLKTGLAPLRALGHKAVTGVQLARPNRNNWVAAETLPCDLLLVSAGWSPVVNLLSHRGAKPVWDQTLACFLPAPCAENVTMAGSAAGHWDAKSCAASGRTAADQALGLPKEDLARLGWETPITPLYEVRLPGKKTKSFVDPQHDVTAADVRLAHQEGFVSVEHLKRYTTLGMATDQGKMGNVIGLALMAEALGKEIPAVGTTRFRPPYTPVAIGALAGRNTGSHFKVLRRTPLHDWNLRHGATMTDAGLWHRPWYFARKGETITEAYIREATTVRQTLGICDVSSLGKIAVQGPDASEFLNRIYSNAFAKLAVGKARYGIMLRDDGMVMDDGTTWRLSENDFLLTTTTTGAGKVMVWLEELLQLRWPELKVHVTSVSDQWAGVSVAGPQTRQAIAACLEDPDAISAENLPFMGVRETRLKSGIKCLIARISFSGELAYELYVPANRGEAMMEMLWAASEPLGGCLYGLEALGTLRIEKGHVTGAELDGRVTIDDAGLGKMASTKKPFIGSALRQRPELERADRPQLVGIFPKDRSESFNGGALLCKPDEISGFGEGWITAVTHSPAMGHWIGLGYISGGQEAWQGKVVTATDPVRKGDVAVEIVSPHMFDPKGERMHG</sequence>
<dbReference type="Pfam" id="PF17806">
    <property type="entry name" value="SO_alpha_A3"/>
    <property type="match status" value="1"/>
</dbReference>